<evidence type="ECO:0000313" key="2">
    <source>
        <dbReference type="EMBL" id="RNB48784.1"/>
    </source>
</evidence>
<keyword evidence="1" id="KW-1133">Transmembrane helix</keyword>
<evidence type="ECO:0000256" key="1">
    <source>
        <dbReference type="SAM" id="Phobius"/>
    </source>
</evidence>
<dbReference type="OrthoDB" id="3818356at2"/>
<comment type="caution">
    <text evidence="2">The sequence shown here is derived from an EMBL/GenBank/DDBJ whole genome shotgun (WGS) entry which is preliminary data.</text>
</comment>
<dbReference type="RefSeq" id="WP_122937020.1">
    <property type="nucleotide sequence ID" value="NZ_JBHSNT010000061.1"/>
</dbReference>
<gene>
    <name evidence="2" type="ORF">EDM22_10595</name>
</gene>
<protein>
    <recommendedName>
        <fullName evidence="4">DUF4878 domain-containing protein</fullName>
    </recommendedName>
</protein>
<keyword evidence="1" id="KW-0812">Transmembrane</keyword>
<reference evidence="2 3" key="1">
    <citation type="submission" date="2018-10" db="EMBL/GenBank/DDBJ databases">
        <title>Isolation, diversity and antibacterial activity of antinobacteria from the wheat rhizosphere soil.</title>
        <authorList>
            <person name="Sun T."/>
        </authorList>
    </citation>
    <scope>NUCLEOTIDE SEQUENCE [LARGE SCALE GENOMIC DNA]</scope>
    <source>
        <strain evidence="2 3">SJ-23</strain>
    </source>
</reference>
<evidence type="ECO:0000313" key="3">
    <source>
        <dbReference type="Proteomes" id="UP000275048"/>
    </source>
</evidence>
<dbReference type="AlphaFoldDB" id="A0A3M8AC94"/>
<dbReference type="Proteomes" id="UP000275048">
    <property type="component" value="Unassembled WGS sequence"/>
</dbReference>
<organism evidence="2 3">
    <name type="scientific">Agromyces tardus</name>
    <dbReference type="NCBI Taxonomy" id="2583849"/>
    <lineage>
        <taxon>Bacteria</taxon>
        <taxon>Bacillati</taxon>
        <taxon>Actinomycetota</taxon>
        <taxon>Actinomycetes</taxon>
        <taxon>Micrococcales</taxon>
        <taxon>Microbacteriaceae</taxon>
        <taxon>Agromyces</taxon>
    </lineage>
</organism>
<name>A0A3M8AC94_9MICO</name>
<feature type="transmembrane region" description="Helical" evidence="1">
    <location>
        <begin position="12"/>
        <end position="37"/>
    </location>
</feature>
<proteinExistence type="predicted"/>
<sequence length="349" mass="36776">MGSSGRRGGRLSPAAIAGWAGLAVVLVGAFLAALGALNQTLYGASSFVERYFEAIANDDLITASSTPGVQLDAAELEAAGLPADVSTAMMRSGVIASAPEDVRILSDVTEDDGSHTVSVSYRLDTAIVESSFRVSPIAPLYGVLNRWEFATSPLAIIDVTAAHNPLFTVGTLSLDTRATKSGDELTAFSQTAPYLAIAPAVYEFHYDSTLLEATHVTAGVEPGSHTAVTVDALPTDTFVQRVQTKVDEFLSETCASQAVLQPAGCPFGVELDDRVLSDPTWRIDASPQVTLVPGESSFEMPPTDGVAHITVELQSLFDGTVYTYEEDVVFTLALDASVRPDGSISIQLK</sequence>
<keyword evidence="1" id="KW-0472">Membrane</keyword>
<evidence type="ECO:0008006" key="4">
    <source>
        <dbReference type="Google" id="ProtNLM"/>
    </source>
</evidence>
<keyword evidence="3" id="KW-1185">Reference proteome</keyword>
<dbReference type="EMBL" id="RHHB01000018">
    <property type="protein sequence ID" value="RNB48784.1"/>
    <property type="molecule type" value="Genomic_DNA"/>
</dbReference>
<accession>A0A3M8AC94</accession>